<name>A0A3M7PT04_BRAPC</name>
<accession>A0A3M7PT04</accession>
<evidence type="ECO:0000313" key="2">
    <source>
        <dbReference type="Proteomes" id="UP000276133"/>
    </source>
</evidence>
<organism evidence="1 2">
    <name type="scientific">Brachionus plicatilis</name>
    <name type="common">Marine rotifer</name>
    <name type="synonym">Brachionus muelleri</name>
    <dbReference type="NCBI Taxonomy" id="10195"/>
    <lineage>
        <taxon>Eukaryota</taxon>
        <taxon>Metazoa</taxon>
        <taxon>Spiralia</taxon>
        <taxon>Gnathifera</taxon>
        <taxon>Rotifera</taxon>
        <taxon>Eurotatoria</taxon>
        <taxon>Monogononta</taxon>
        <taxon>Pseudotrocha</taxon>
        <taxon>Ploima</taxon>
        <taxon>Brachionidae</taxon>
        <taxon>Brachionus</taxon>
    </lineage>
</organism>
<comment type="caution">
    <text evidence="1">The sequence shown here is derived from an EMBL/GenBank/DDBJ whole genome shotgun (WGS) entry which is preliminary data.</text>
</comment>
<protein>
    <submittedName>
        <fullName evidence="1">Uncharacterized protein</fullName>
    </submittedName>
</protein>
<proteinExistence type="predicted"/>
<dbReference type="EMBL" id="REGN01009012">
    <property type="protein sequence ID" value="RNA02180.1"/>
    <property type="molecule type" value="Genomic_DNA"/>
</dbReference>
<dbReference type="AlphaFoldDB" id="A0A3M7PT04"/>
<reference evidence="1 2" key="1">
    <citation type="journal article" date="2018" name="Sci. Rep.">
        <title>Genomic signatures of local adaptation to the degree of environmental predictability in rotifers.</title>
        <authorList>
            <person name="Franch-Gras L."/>
            <person name="Hahn C."/>
            <person name="Garcia-Roger E.M."/>
            <person name="Carmona M.J."/>
            <person name="Serra M."/>
            <person name="Gomez A."/>
        </authorList>
    </citation>
    <scope>NUCLEOTIDE SEQUENCE [LARGE SCALE GENOMIC DNA]</scope>
    <source>
        <strain evidence="1">HYR1</strain>
    </source>
</reference>
<evidence type="ECO:0000313" key="1">
    <source>
        <dbReference type="EMBL" id="RNA02180.1"/>
    </source>
</evidence>
<dbReference type="Proteomes" id="UP000276133">
    <property type="component" value="Unassembled WGS sequence"/>
</dbReference>
<gene>
    <name evidence="1" type="ORF">BpHYR1_014457</name>
</gene>
<keyword evidence="2" id="KW-1185">Reference proteome</keyword>
<sequence length="141" mass="16016">MHRLIQKRLGHVTDCGCKPCCTGSSALIKSTHIIQKSAKYLVVRTALAISSRKTIHNRNIQPSGQDDFFQHKTRPPANIERLALRLSQFDFIVVHRPCSSNIADCFYLHPTTTPKNEFLEEIRPRIENEGFITAVTSFKLP</sequence>